<reference evidence="2 3" key="1">
    <citation type="journal article" date="2013" name="PLoS Genet.">
        <title>The genome and development-dependent transcriptomes of Pyronema confluens: a window into fungal evolution.</title>
        <authorList>
            <person name="Traeger S."/>
            <person name="Altegoer F."/>
            <person name="Freitag M."/>
            <person name="Gabaldon T."/>
            <person name="Kempken F."/>
            <person name="Kumar A."/>
            <person name="Marcet-Houben M."/>
            <person name="Poggeler S."/>
            <person name="Stajich J.E."/>
            <person name="Nowrousian M."/>
        </authorList>
    </citation>
    <scope>NUCLEOTIDE SEQUENCE [LARGE SCALE GENOMIC DNA]</scope>
    <source>
        <strain evidence="3">CBS 100304</strain>
        <tissue evidence="2">Vegetative mycelium</tissue>
    </source>
</reference>
<evidence type="ECO:0000256" key="1">
    <source>
        <dbReference type="SAM" id="MobiDB-lite"/>
    </source>
</evidence>
<organism evidence="2 3">
    <name type="scientific">Pyronema omphalodes (strain CBS 100304)</name>
    <name type="common">Pyronema confluens</name>
    <dbReference type="NCBI Taxonomy" id="1076935"/>
    <lineage>
        <taxon>Eukaryota</taxon>
        <taxon>Fungi</taxon>
        <taxon>Dikarya</taxon>
        <taxon>Ascomycota</taxon>
        <taxon>Pezizomycotina</taxon>
        <taxon>Pezizomycetes</taxon>
        <taxon>Pezizales</taxon>
        <taxon>Pyronemataceae</taxon>
        <taxon>Pyronema</taxon>
    </lineage>
</organism>
<dbReference type="EMBL" id="HF935362">
    <property type="protein sequence ID" value="CCX07682.1"/>
    <property type="molecule type" value="Genomic_DNA"/>
</dbReference>
<name>U4LBJ1_PYROM</name>
<evidence type="ECO:0000313" key="3">
    <source>
        <dbReference type="Proteomes" id="UP000018144"/>
    </source>
</evidence>
<feature type="compositionally biased region" description="Basic and acidic residues" evidence="1">
    <location>
        <begin position="14"/>
        <end position="23"/>
    </location>
</feature>
<evidence type="ECO:0000313" key="2">
    <source>
        <dbReference type="EMBL" id="CCX07682.1"/>
    </source>
</evidence>
<gene>
    <name evidence="2" type="ORF">PCON_07271</name>
</gene>
<protein>
    <submittedName>
        <fullName evidence="2">Uncharacterized protein</fullName>
    </submittedName>
</protein>
<dbReference type="Proteomes" id="UP000018144">
    <property type="component" value="Unassembled WGS sequence"/>
</dbReference>
<feature type="region of interest" description="Disordered" evidence="1">
    <location>
        <begin position="1"/>
        <end position="33"/>
    </location>
</feature>
<dbReference type="AlphaFoldDB" id="U4LBJ1"/>
<keyword evidence="3" id="KW-1185">Reference proteome</keyword>
<accession>U4LBJ1</accession>
<sequence>MKSVHRSIPTQRPPSEDCHDFRKPINGSPNAELSTRPRNWFSIRTFRVEASTNAFGKSIPSVNLVCNPPLFPTRRHILHVTFEDELLHLGPGHISVFLQ</sequence>
<proteinExistence type="predicted"/>